<dbReference type="Pfam" id="PF00437">
    <property type="entry name" value="T2SSE"/>
    <property type="match status" value="1"/>
</dbReference>
<evidence type="ECO:0000256" key="2">
    <source>
        <dbReference type="ARBA" id="ARBA00022741"/>
    </source>
</evidence>
<dbReference type="FunFam" id="3.40.50.300:FF:000398">
    <property type="entry name" value="Type IV pilus assembly ATPase PilB"/>
    <property type="match status" value="1"/>
</dbReference>
<name>A0A0G0SFW4_9BACT</name>
<dbReference type="CDD" id="cd01129">
    <property type="entry name" value="PulE-GspE-like"/>
    <property type="match status" value="1"/>
</dbReference>
<accession>A0A0G0SFW4</accession>
<dbReference type="Proteomes" id="UP000034613">
    <property type="component" value="Unassembled WGS sequence"/>
</dbReference>
<dbReference type="Gene3D" id="3.40.50.300">
    <property type="entry name" value="P-loop containing nucleotide triphosphate hydrolases"/>
    <property type="match status" value="1"/>
</dbReference>
<dbReference type="Pfam" id="PF05157">
    <property type="entry name" value="MshEN"/>
    <property type="match status" value="1"/>
</dbReference>
<keyword evidence="3" id="KW-0067">ATP-binding</keyword>
<dbReference type="Gene3D" id="3.30.450.90">
    <property type="match status" value="1"/>
</dbReference>
<reference evidence="5 6" key="1">
    <citation type="journal article" date="2015" name="Nature">
        <title>rRNA introns, odd ribosomes, and small enigmatic genomes across a large radiation of phyla.</title>
        <authorList>
            <person name="Brown C.T."/>
            <person name="Hug L.A."/>
            <person name="Thomas B.C."/>
            <person name="Sharon I."/>
            <person name="Castelle C.J."/>
            <person name="Singh A."/>
            <person name="Wilkins M.J."/>
            <person name="Williams K.H."/>
            <person name="Banfield J.F."/>
        </authorList>
    </citation>
    <scope>NUCLEOTIDE SEQUENCE [LARGE SCALE GENOMIC DNA]</scope>
</reference>
<dbReference type="InterPro" id="IPR001482">
    <property type="entry name" value="T2SS/T4SS_dom"/>
</dbReference>
<dbReference type="SMART" id="SM00382">
    <property type="entry name" value="AAA"/>
    <property type="match status" value="1"/>
</dbReference>
<dbReference type="Gene3D" id="3.30.300.160">
    <property type="entry name" value="Type II secretion system, protein E, N-terminal domain"/>
    <property type="match status" value="1"/>
</dbReference>
<evidence type="ECO:0000259" key="4">
    <source>
        <dbReference type="SMART" id="SM00382"/>
    </source>
</evidence>
<evidence type="ECO:0000256" key="3">
    <source>
        <dbReference type="ARBA" id="ARBA00022840"/>
    </source>
</evidence>
<dbReference type="PANTHER" id="PTHR30258:SF2">
    <property type="entry name" value="COMG OPERON PROTEIN 1"/>
    <property type="match status" value="1"/>
</dbReference>
<organism evidence="5 6">
    <name type="scientific">Candidatus Woesebacteria bacterium GW2011_GWA1_40_45</name>
    <dbReference type="NCBI Taxonomy" id="1618554"/>
    <lineage>
        <taxon>Bacteria</taxon>
        <taxon>Candidatus Woeseibacteriota</taxon>
    </lineage>
</organism>
<dbReference type="PATRIC" id="fig|1618554.3.peg.10"/>
<dbReference type="GO" id="GO:0005524">
    <property type="term" value="F:ATP binding"/>
    <property type="evidence" value="ECO:0007669"/>
    <property type="project" value="UniProtKB-KW"/>
</dbReference>
<dbReference type="InterPro" id="IPR037257">
    <property type="entry name" value="T2SS_E_N_sf"/>
</dbReference>
<protein>
    <submittedName>
        <fullName evidence="5">General secretory pathway protein E</fullName>
    </submittedName>
</protein>
<evidence type="ECO:0000256" key="1">
    <source>
        <dbReference type="ARBA" id="ARBA00006611"/>
    </source>
</evidence>
<gene>
    <name evidence="5" type="ORF">UU03_C0001G0009</name>
</gene>
<dbReference type="GO" id="GO:0016887">
    <property type="term" value="F:ATP hydrolysis activity"/>
    <property type="evidence" value="ECO:0007669"/>
    <property type="project" value="TreeGrafter"/>
</dbReference>
<dbReference type="PANTHER" id="PTHR30258">
    <property type="entry name" value="TYPE II SECRETION SYSTEM PROTEIN GSPE-RELATED"/>
    <property type="match status" value="1"/>
</dbReference>
<dbReference type="InterPro" id="IPR027417">
    <property type="entry name" value="P-loop_NTPase"/>
</dbReference>
<dbReference type="GO" id="GO:0005886">
    <property type="term" value="C:plasma membrane"/>
    <property type="evidence" value="ECO:0007669"/>
    <property type="project" value="TreeGrafter"/>
</dbReference>
<feature type="domain" description="AAA+ ATPase" evidence="4">
    <location>
        <begin position="329"/>
        <end position="450"/>
    </location>
</feature>
<comment type="caution">
    <text evidence="5">The sequence shown here is derived from an EMBL/GenBank/DDBJ whole genome shotgun (WGS) entry which is preliminary data.</text>
</comment>
<dbReference type="InterPro" id="IPR003593">
    <property type="entry name" value="AAA+_ATPase"/>
</dbReference>
<dbReference type="InterPro" id="IPR007831">
    <property type="entry name" value="T2SS_GspE_N"/>
</dbReference>
<dbReference type="EMBL" id="LBZB01000001">
    <property type="protein sequence ID" value="KKR63659.1"/>
    <property type="molecule type" value="Genomic_DNA"/>
</dbReference>
<dbReference type="AlphaFoldDB" id="A0A0G0SFW4"/>
<dbReference type="SUPFAM" id="SSF52540">
    <property type="entry name" value="P-loop containing nucleoside triphosphate hydrolases"/>
    <property type="match status" value="1"/>
</dbReference>
<keyword evidence="2" id="KW-0547">Nucleotide-binding</keyword>
<evidence type="ECO:0000313" key="6">
    <source>
        <dbReference type="Proteomes" id="UP000034613"/>
    </source>
</evidence>
<proteinExistence type="inferred from homology"/>
<comment type="similarity">
    <text evidence="1">Belongs to the GSP E family.</text>
</comment>
<dbReference type="SUPFAM" id="SSF160246">
    <property type="entry name" value="EspE N-terminal domain-like"/>
    <property type="match status" value="1"/>
</dbReference>
<sequence length="582" mass="63800">MKLMPAQPAASTQNNTGNGATLADILLSHGALTANVASQVKLAEVQTGTSQEDLIRRQNLVSEEELTRAKAALYNIPYIDLATTPASPEALSLLPQEVAQRFKVFPVSADRSSKQIVLAMADPLDLSAIEFIEQKTGFRVKPMAGVASRIEEYVGTKYTGSLSSEVTEALKEVSQDREKIKTLDLAKVGFIREEKIAEIVTHILDFAVRARASDVHIEPQEKSTRVRYRIDGILQEKLTIPRELHDSLISRVKILSGMKIDEKRIPQDGRFNFKTAIDEVDLRVSSLPTTWGEKIVMRLLKKTGGVPELTELGLRGQGLKTLQDAILRPHGIILICGPTGSGKTTTLYSIISKINTPKVNIVTLEDPIEYKIPGVNQVQINPGAGLTFASGLRSFLRQDPNIILVGEIRDRETADLAIQASLTGHLVFSTLHTNNAAGALPRLLDMGAEPYLLASSMTAVVAQRVARKVHEKCKESYVPAPKIIEDIKKELGNLWPNGRDTKLFKGKGDDDCGNSGYYGRLGIFEVIPVTEKVSRLILSRSAASDIEAQAREEGMITLKQDGYLKVVEGITTIEEILRVAQE</sequence>
<evidence type="ECO:0000313" key="5">
    <source>
        <dbReference type="EMBL" id="KKR63659.1"/>
    </source>
</evidence>